<dbReference type="InterPro" id="IPR053257">
    <property type="entry name" value="Cu-only_SOD"/>
</dbReference>
<feature type="region of interest" description="Disordered" evidence="1">
    <location>
        <begin position="394"/>
        <end position="416"/>
    </location>
</feature>
<dbReference type="PANTHER" id="PTHR20910">
    <property type="entry name" value="AGAP001623-PA"/>
    <property type="match status" value="1"/>
</dbReference>
<feature type="domain" description="Superoxide dismutase copper/zinc binding" evidence="3">
    <location>
        <begin position="340"/>
        <end position="461"/>
    </location>
</feature>
<feature type="chain" id="PRO_5038007910" description="Superoxide dismutase copper/zinc binding domain-containing protein" evidence="2">
    <location>
        <begin position="38"/>
        <end position="1062"/>
    </location>
</feature>
<dbReference type="OrthoDB" id="159229at2759"/>
<proteinExistence type="predicted"/>
<feature type="signal peptide" evidence="2">
    <location>
        <begin position="1"/>
        <end position="37"/>
    </location>
</feature>
<evidence type="ECO:0000256" key="1">
    <source>
        <dbReference type="SAM" id="MobiDB-lite"/>
    </source>
</evidence>
<keyword evidence="5" id="KW-1185">Reference proteome</keyword>
<feature type="domain" description="Superoxide dismutase copper/zinc binding" evidence="3">
    <location>
        <begin position="653"/>
        <end position="774"/>
    </location>
</feature>
<dbReference type="Pfam" id="PF00080">
    <property type="entry name" value="Sod_Cu"/>
    <property type="match status" value="3"/>
</dbReference>
<dbReference type="SUPFAM" id="SSF49329">
    <property type="entry name" value="Cu,Zn superoxide dismutase-like"/>
    <property type="match status" value="6"/>
</dbReference>
<name>A0A913Z4X6_PATMI</name>
<dbReference type="EnsemblMetazoa" id="XM_038190881.1">
    <property type="protein sequence ID" value="XP_038046809.1"/>
    <property type="gene ID" value="LOC119721017"/>
</dbReference>
<dbReference type="Proteomes" id="UP000887568">
    <property type="component" value="Unplaced"/>
</dbReference>
<sequence length="1062" mass="114718">MPTGVASSSVKHSGKMCRVFCRLLLAVYLCFLHGAAGETNQTNLHVASFSMRGASGQVSFFEDGPGQDVTIHVALIGLEPGTYTWAVHEKPMIYGQQPVCGDALIGGVYTHGGDLSAVENTTRVSESGSWNASYSNAVISLKGPQSITGRTLVLQESSSQEKYCAMIANSREMITAVARFDAPFAGTVTFRQERDNPEAETAILVELYDVTDPLTSMTYAWRVSSNSGYNHDMDLATRCTETSSDVYNPIGIDAMACGIDDPSRCPIGHLTGKFADVTVEPLPSVVTRYFIDTNLPLSGENSVMGKSLVFSDAAGDSVACSPVLELKPKSVEALFSVRNVSGTIRFSQRSPYDASKITVALENLRGLGTGIHLQELPPPPRTYASDWPAGPDNVAGHHNPYGIGPAPPPGTGTHDQYEVGDLSGKFGLMTGFNHFNDTYLDWNLPLFGRNSIIGRSLVIHNIDGERWLYAAIGYPTKRKIVKAVFKAPSVGKIVMSQAIDDPYADTSIFVEMAYADGSDTTTGHDWHIHTQSVADDYISTNGRCSSCAGHFNPFGADLGPNYTECSPEFPQRCELGDLSKKHGQLTVTNQMNLGAGKFFFMETGLPLSGVHSIAGRSIVIHAADGGSPRISCANLLEVPPTETTADLWSEGPVSGDISFQQESVFDPVQVHVNVEGLSSLAGGWHVHLLPIDEDVDSAPCGPASVQGHYNPFGVVGSPAYGTQDMYEMGDLSGKFGGFSDSPDAWNHVYYDTNLALEGPRSIIGRSLVVHKSADGSRWVCATLHRKTHQDDFIMKAKAVITTSDYTGYAVLSQTRYHTGALGDATVDFGLQSNVAEEDTFYWNLHPGQVDDDTCLDSSSIFNPYEVSMVAEYGSQCDTKSQLRCAVGDLTGKHGNMSSAVKRAVYTDVNLPLTGQDSVLGLSLHLISTNTGQFACGTVEPDPSTGRAEYLSYPSTTIFDPYKFRQAMHDHMTNAEMWQIVATQEPQNNPMNDCAVLKFYFIGTGLDDMDREFKQKANSDELGEYSPTSQCKDVSGGSSRTTTVGSFVFSVLLAPFLVLRLLN</sequence>
<organism evidence="4 5">
    <name type="scientific">Patiria miniata</name>
    <name type="common">Bat star</name>
    <name type="synonym">Asterina miniata</name>
    <dbReference type="NCBI Taxonomy" id="46514"/>
    <lineage>
        <taxon>Eukaryota</taxon>
        <taxon>Metazoa</taxon>
        <taxon>Echinodermata</taxon>
        <taxon>Eleutherozoa</taxon>
        <taxon>Asterozoa</taxon>
        <taxon>Asteroidea</taxon>
        <taxon>Valvatacea</taxon>
        <taxon>Valvatida</taxon>
        <taxon>Asterinidae</taxon>
        <taxon>Patiria</taxon>
    </lineage>
</organism>
<keyword evidence="2" id="KW-0732">Signal</keyword>
<dbReference type="Gene3D" id="2.60.40.200">
    <property type="entry name" value="Superoxide dismutase, copper/zinc binding domain"/>
    <property type="match status" value="6"/>
</dbReference>
<dbReference type="GeneID" id="119721017"/>
<dbReference type="GO" id="GO:0046872">
    <property type="term" value="F:metal ion binding"/>
    <property type="evidence" value="ECO:0007669"/>
    <property type="project" value="InterPro"/>
</dbReference>
<evidence type="ECO:0000313" key="5">
    <source>
        <dbReference type="Proteomes" id="UP000887568"/>
    </source>
</evidence>
<evidence type="ECO:0000313" key="4">
    <source>
        <dbReference type="EnsemblMetazoa" id="XP_038046809.1"/>
    </source>
</evidence>
<evidence type="ECO:0000256" key="2">
    <source>
        <dbReference type="SAM" id="SignalP"/>
    </source>
</evidence>
<dbReference type="InterPro" id="IPR036423">
    <property type="entry name" value="SOD-like_Cu/Zn_dom_sf"/>
</dbReference>
<evidence type="ECO:0000259" key="3">
    <source>
        <dbReference type="Pfam" id="PF00080"/>
    </source>
</evidence>
<dbReference type="AlphaFoldDB" id="A0A913Z4X6"/>
<feature type="domain" description="Superoxide dismutase copper/zinc binding" evidence="3">
    <location>
        <begin position="520"/>
        <end position="624"/>
    </location>
</feature>
<dbReference type="RefSeq" id="XP_038046809.1">
    <property type="nucleotide sequence ID" value="XM_038190881.1"/>
</dbReference>
<accession>A0A913Z4X6</accession>
<feature type="region of interest" description="Disordered" evidence="1">
    <location>
        <begin position="1017"/>
        <end position="1036"/>
    </location>
</feature>
<reference evidence="4" key="1">
    <citation type="submission" date="2022-11" db="UniProtKB">
        <authorList>
            <consortium name="EnsemblMetazoa"/>
        </authorList>
    </citation>
    <scope>IDENTIFICATION</scope>
</reference>
<dbReference type="PANTHER" id="PTHR20910:SF1">
    <property type="entry name" value="SUPEROXIDE DISMUTASE COPPER_ZINC BINDING DOMAIN-CONTAINING PROTEIN"/>
    <property type="match status" value="1"/>
</dbReference>
<dbReference type="SMR" id="A0A913Z4X6"/>
<dbReference type="OMA" id="GIWGKSL"/>
<protein>
    <recommendedName>
        <fullName evidence="3">Superoxide dismutase copper/zinc binding domain-containing protein</fullName>
    </recommendedName>
</protein>
<dbReference type="GO" id="GO:0006801">
    <property type="term" value="P:superoxide metabolic process"/>
    <property type="evidence" value="ECO:0007669"/>
    <property type="project" value="InterPro"/>
</dbReference>
<dbReference type="InterPro" id="IPR001424">
    <property type="entry name" value="SOD_Cu_Zn_dom"/>
</dbReference>